<evidence type="ECO:0000313" key="1">
    <source>
        <dbReference type="EMBL" id="GIY41748.1"/>
    </source>
</evidence>
<evidence type="ECO:0000313" key="2">
    <source>
        <dbReference type="Proteomes" id="UP001054945"/>
    </source>
</evidence>
<accession>A0AAV4TCN1</accession>
<dbReference type="EMBL" id="BPLR01010748">
    <property type="protein sequence ID" value="GIY41748.1"/>
    <property type="molecule type" value="Genomic_DNA"/>
</dbReference>
<dbReference type="Proteomes" id="UP001054945">
    <property type="component" value="Unassembled WGS sequence"/>
</dbReference>
<keyword evidence="2" id="KW-1185">Reference proteome</keyword>
<sequence length="222" mass="24868">MKTYCTTGSPAIIAALGRSFWRSRKVARSKNTSCRHLAFITCSLAYVGCQNRLNNWQIETSCSECTRMYFPQPGCKISVGRENAFHGNNIASSAFLRQVLLCLTFNASTATADCTHLNAHRSMQRRKLLNELQPEIEDSQSLELVITTGAICSSDLTSANLRFKLCQSLICTEIFDKSKIYRWQRCGNVDTQPNRTGIQQFTVAPPVALPQILPHYRSSSFS</sequence>
<protein>
    <submittedName>
        <fullName evidence="1">Uncharacterized protein</fullName>
    </submittedName>
</protein>
<dbReference type="AlphaFoldDB" id="A0AAV4TCN1"/>
<gene>
    <name evidence="1" type="ORF">CEXT_739891</name>
</gene>
<proteinExistence type="predicted"/>
<reference evidence="1 2" key="1">
    <citation type="submission" date="2021-06" db="EMBL/GenBank/DDBJ databases">
        <title>Caerostris extrusa draft genome.</title>
        <authorList>
            <person name="Kono N."/>
            <person name="Arakawa K."/>
        </authorList>
    </citation>
    <scope>NUCLEOTIDE SEQUENCE [LARGE SCALE GENOMIC DNA]</scope>
</reference>
<name>A0AAV4TCN1_CAEEX</name>
<comment type="caution">
    <text evidence="1">The sequence shown here is derived from an EMBL/GenBank/DDBJ whole genome shotgun (WGS) entry which is preliminary data.</text>
</comment>
<organism evidence="1 2">
    <name type="scientific">Caerostris extrusa</name>
    <name type="common">Bark spider</name>
    <name type="synonym">Caerostris bankana</name>
    <dbReference type="NCBI Taxonomy" id="172846"/>
    <lineage>
        <taxon>Eukaryota</taxon>
        <taxon>Metazoa</taxon>
        <taxon>Ecdysozoa</taxon>
        <taxon>Arthropoda</taxon>
        <taxon>Chelicerata</taxon>
        <taxon>Arachnida</taxon>
        <taxon>Araneae</taxon>
        <taxon>Araneomorphae</taxon>
        <taxon>Entelegynae</taxon>
        <taxon>Araneoidea</taxon>
        <taxon>Araneidae</taxon>
        <taxon>Caerostris</taxon>
    </lineage>
</organism>